<organism evidence="2 3">
    <name type="scientific">Paenibacillus sepulcri</name>
    <dbReference type="NCBI Taxonomy" id="359917"/>
    <lineage>
        <taxon>Bacteria</taxon>
        <taxon>Bacillati</taxon>
        <taxon>Bacillota</taxon>
        <taxon>Bacilli</taxon>
        <taxon>Bacillales</taxon>
        <taxon>Paenibacillaceae</taxon>
        <taxon>Paenibacillus</taxon>
    </lineage>
</organism>
<accession>A0ABS7BW05</accession>
<proteinExistence type="predicted"/>
<evidence type="ECO:0000313" key="2">
    <source>
        <dbReference type="EMBL" id="MBW7452795.1"/>
    </source>
</evidence>
<name>A0ABS7BW05_9BACL</name>
<dbReference type="Proteomes" id="UP001519887">
    <property type="component" value="Unassembled WGS sequence"/>
</dbReference>
<dbReference type="EMBL" id="JAHZIK010000019">
    <property type="protein sequence ID" value="MBW7452795.1"/>
    <property type="molecule type" value="Genomic_DNA"/>
</dbReference>
<comment type="caution">
    <text evidence="2">The sequence shown here is derived from an EMBL/GenBank/DDBJ whole genome shotgun (WGS) entry which is preliminary data.</text>
</comment>
<keyword evidence="2" id="KW-0547">Nucleotide-binding</keyword>
<sequence>MLTREEAISAAEAVAVRYSKDGKVSIRDVMVKEGQVSLTVQGVESAAQPAFEAALREAMARLGVETVHSRFRAAAASEEGAAGADGSKNASAGGSEGNRAPL</sequence>
<keyword evidence="2" id="KW-0067">ATP-binding</keyword>
<feature type="non-terminal residue" evidence="2">
    <location>
        <position position="102"/>
    </location>
</feature>
<feature type="compositionally biased region" description="Low complexity" evidence="1">
    <location>
        <begin position="74"/>
        <end position="87"/>
    </location>
</feature>
<dbReference type="GO" id="GO:0005524">
    <property type="term" value="F:ATP binding"/>
    <property type="evidence" value="ECO:0007669"/>
    <property type="project" value="UniProtKB-KW"/>
</dbReference>
<evidence type="ECO:0000313" key="3">
    <source>
        <dbReference type="Proteomes" id="UP001519887"/>
    </source>
</evidence>
<evidence type="ECO:0000256" key="1">
    <source>
        <dbReference type="SAM" id="MobiDB-lite"/>
    </source>
</evidence>
<reference evidence="2 3" key="1">
    <citation type="submission" date="2021-07" db="EMBL/GenBank/DDBJ databases">
        <title>Paenibacillus radiodurans sp. nov., isolated from the southeastern edge of Tengger Desert.</title>
        <authorList>
            <person name="Zhang G."/>
        </authorList>
    </citation>
    <scope>NUCLEOTIDE SEQUENCE [LARGE SCALE GENOMIC DNA]</scope>
    <source>
        <strain evidence="2 3">CCM 7311</strain>
    </source>
</reference>
<keyword evidence="3" id="KW-1185">Reference proteome</keyword>
<feature type="region of interest" description="Disordered" evidence="1">
    <location>
        <begin position="74"/>
        <end position="102"/>
    </location>
</feature>
<protein>
    <submittedName>
        <fullName evidence="2">MRP family ATP-binding protein</fullName>
    </submittedName>
</protein>
<gene>
    <name evidence="2" type="ORF">K0U00_01900</name>
</gene>